<feature type="compositionally biased region" description="Basic and acidic residues" evidence="9">
    <location>
        <begin position="362"/>
        <end position="374"/>
    </location>
</feature>
<feature type="compositionally biased region" description="Basic and acidic residues" evidence="9">
    <location>
        <begin position="227"/>
        <end position="246"/>
    </location>
</feature>
<evidence type="ECO:0000256" key="4">
    <source>
        <dbReference type="ARBA" id="ARBA00023018"/>
    </source>
</evidence>
<evidence type="ECO:0000256" key="2">
    <source>
        <dbReference type="ARBA" id="ARBA00022490"/>
    </source>
</evidence>
<dbReference type="InterPro" id="IPR019323">
    <property type="entry name" value="ELKS/CAST"/>
</dbReference>
<keyword evidence="3" id="KW-0597">Phosphoprotein</keyword>
<evidence type="ECO:0000256" key="5">
    <source>
        <dbReference type="ARBA" id="ARBA00023054"/>
    </source>
</evidence>
<reference evidence="10 11" key="1">
    <citation type="submission" date="2019-03" db="EMBL/GenBank/DDBJ databases">
        <title>First draft genome of Liparis tanakae, snailfish: a comprehensive survey of snailfish specific genes.</title>
        <authorList>
            <person name="Kim W."/>
            <person name="Song I."/>
            <person name="Jeong J.-H."/>
            <person name="Kim D."/>
            <person name="Kim S."/>
            <person name="Ryu S."/>
            <person name="Song J.Y."/>
            <person name="Lee S.K."/>
        </authorList>
    </citation>
    <scope>NUCLEOTIDE SEQUENCE [LARGE SCALE GENOMIC DNA]</scope>
    <source>
        <tissue evidence="10">Muscle</tissue>
    </source>
</reference>
<keyword evidence="5" id="KW-0175">Coiled coil</keyword>
<feature type="compositionally biased region" description="Gly residues" evidence="9">
    <location>
        <begin position="548"/>
        <end position="562"/>
    </location>
</feature>
<protein>
    <submittedName>
        <fullName evidence="10">ERC protein 2</fullName>
    </submittedName>
</protein>
<dbReference type="GO" id="GO:0007274">
    <property type="term" value="P:neuromuscular synaptic transmission"/>
    <property type="evidence" value="ECO:0007669"/>
    <property type="project" value="TreeGrafter"/>
</dbReference>
<feature type="compositionally biased region" description="Polar residues" evidence="9">
    <location>
        <begin position="398"/>
        <end position="407"/>
    </location>
</feature>
<keyword evidence="4" id="KW-0770">Synapse</keyword>
<feature type="region of interest" description="Disordered" evidence="9">
    <location>
        <begin position="36"/>
        <end position="112"/>
    </location>
</feature>
<dbReference type="OrthoDB" id="2019763at2759"/>
<keyword evidence="2" id="KW-0963">Cytoplasm</keyword>
<sequence>MEPAPRSDTVRLGLHGDGELSAWLAGRFEMREAHINISPKQGKGKPAVSSAPGSRSGLEPGSVSGSGPAPAPKLAGCQVSVTRPGSKLKPGTAADKGATRGSATAPGGKTLSMENIQSLSAAYATSGTMYPSERDSLDSSGGYPKGTMTLGRSTSRSSYTNRTTAMGSTPNITSSGLHHPSDSYGDPTLHPARASSLRRQSGRHPQAPDLAGRGEASSFDLQSQLRELQRENDNLRRELDGERDGRTGPSMNNVNFWSPDVKSDKGVRREEGVRTSVLKDQYRTNKDDSQVYCRYPWVSPKCSKDEPAMTRFRLFLPCSVNHQGCSVSLLPLTVQELQEELRAHREMNSRLQQQRQQGRSASYRELHPDQDHRGGLSPGPSPRQSSSNLQGPEPKNSPRASPSNTYNPRQQEADVIIHSPGYGCNTAVAAQRISPANTLQPGPRNSSDQAFYTPSQGPVVAPSSSSLRPCGPCQVLGCDGFSSPPTLDPSDENFFLLQSEHERQAKELFLLRKTMEEMEMRIDSQKQTLGARDESVQRLLEMLQGQGQSQGQGQGQGQGQWGRGQRTGILTMAAQEAEVQLENTHPLV</sequence>
<comment type="subcellular location">
    <subcellularLocation>
        <location evidence="1">Cytoplasm</location>
        <location evidence="1">Cytoskeleton</location>
    </subcellularLocation>
    <subcellularLocation>
        <location evidence="8">Presynapse</location>
    </subcellularLocation>
</comment>
<evidence type="ECO:0000256" key="7">
    <source>
        <dbReference type="ARBA" id="ARBA00023273"/>
    </source>
</evidence>
<feature type="compositionally biased region" description="Low complexity" evidence="9">
    <location>
        <begin position="350"/>
        <end position="359"/>
    </location>
</feature>
<dbReference type="GO" id="GO:0030424">
    <property type="term" value="C:axon"/>
    <property type="evidence" value="ECO:0007669"/>
    <property type="project" value="UniProtKB-SubCell"/>
</dbReference>
<gene>
    <name evidence="10" type="primary">ERC2_2</name>
    <name evidence="10" type="ORF">EYF80_007500</name>
</gene>
<dbReference type="Pfam" id="PF10174">
    <property type="entry name" value="Cast"/>
    <property type="match status" value="1"/>
</dbReference>
<feature type="region of interest" description="Disordered" evidence="9">
    <location>
        <begin position="347"/>
        <end position="407"/>
    </location>
</feature>
<evidence type="ECO:0000256" key="8">
    <source>
        <dbReference type="ARBA" id="ARBA00034106"/>
    </source>
</evidence>
<proteinExistence type="predicted"/>
<evidence type="ECO:0000256" key="3">
    <source>
        <dbReference type="ARBA" id="ARBA00022553"/>
    </source>
</evidence>
<keyword evidence="11" id="KW-1185">Reference proteome</keyword>
<dbReference type="EMBL" id="SRLO01000040">
    <property type="protein sequence ID" value="TNN82379.1"/>
    <property type="molecule type" value="Genomic_DNA"/>
</dbReference>
<dbReference type="GO" id="GO:0048788">
    <property type="term" value="C:cytoskeleton of presynaptic active zone"/>
    <property type="evidence" value="ECO:0007669"/>
    <property type="project" value="TreeGrafter"/>
</dbReference>
<feature type="compositionally biased region" description="Polar residues" evidence="9">
    <location>
        <begin position="165"/>
        <end position="176"/>
    </location>
</feature>
<evidence type="ECO:0000256" key="6">
    <source>
        <dbReference type="ARBA" id="ARBA00023212"/>
    </source>
</evidence>
<dbReference type="GO" id="GO:0048167">
    <property type="term" value="P:regulation of synaptic plasticity"/>
    <property type="evidence" value="ECO:0007669"/>
    <property type="project" value="TreeGrafter"/>
</dbReference>
<evidence type="ECO:0000313" key="11">
    <source>
        <dbReference type="Proteomes" id="UP000314294"/>
    </source>
</evidence>
<dbReference type="Proteomes" id="UP000314294">
    <property type="component" value="Unassembled WGS sequence"/>
</dbReference>
<accession>A0A4Z2IWL2</accession>
<evidence type="ECO:0000256" key="1">
    <source>
        <dbReference type="ARBA" id="ARBA00004245"/>
    </source>
</evidence>
<dbReference type="GO" id="GO:0098882">
    <property type="term" value="F:structural constituent of presynaptic active zone"/>
    <property type="evidence" value="ECO:0007669"/>
    <property type="project" value="TreeGrafter"/>
</dbReference>
<feature type="region of interest" description="Disordered" evidence="9">
    <location>
        <begin position="544"/>
        <end position="563"/>
    </location>
</feature>
<organism evidence="10 11">
    <name type="scientific">Liparis tanakae</name>
    <name type="common">Tanaka's snailfish</name>
    <dbReference type="NCBI Taxonomy" id="230148"/>
    <lineage>
        <taxon>Eukaryota</taxon>
        <taxon>Metazoa</taxon>
        <taxon>Chordata</taxon>
        <taxon>Craniata</taxon>
        <taxon>Vertebrata</taxon>
        <taxon>Euteleostomi</taxon>
        <taxon>Actinopterygii</taxon>
        <taxon>Neopterygii</taxon>
        <taxon>Teleostei</taxon>
        <taxon>Neoteleostei</taxon>
        <taxon>Acanthomorphata</taxon>
        <taxon>Eupercaria</taxon>
        <taxon>Perciformes</taxon>
        <taxon>Cottioidei</taxon>
        <taxon>Cottales</taxon>
        <taxon>Liparidae</taxon>
        <taxon>Liparis</taxon>
    </lineage>
</organism>
<evidence type="ECO:0000313" key="10">
    <source>
        <dbReference type="EMBL" id="TNN82379.1"/>
    </source>
</evidence>
<keyword evidence="7" id="KW-0966">Cell projection</keyword>
<name>A0A4Z2IWL2_9TELE</name>
<dbReference type="AlphaFoldDB" id="A0A4Z2IWL2"/>
<evidence type="ECO:0000256" key="9">
    <source>
        <dbReference type="SAM" id="MobiDB-lite"/>
    </source>
</evidence>
<feature type="region of interest" description="Disordered" evidence="9">
    <location>
        <begin position="127"/>
        <end position="269"/>
    </location>
</feature>
<feature type="region of interest" description="Disordered" evidence="9">
    <location>
        <begin position="436"/>
        <end position="463"/>
    </location>
</feature>
<dbReference type="PANTHER" id="PTHR18861">
    <property type="entry name" value="ELKS/RAB6-INTERACTING/CAST PROTEIN"/>
    <property type="match status" value="1"/>
</dbReference>
<dbReference type="PANTHER" id="PTHR18861:SF3">
    <property type="entry name" value="ERC PROTEIN 2"/>
    <property type="match status" value="1"/>
</dbReference>
<comment type="caution">
    <text evidence="10">The sequence shown here is derived from an EMBL/GenBank/DDBJ whole genome shotgun (WGS) entry which is preliminary data.</text>
</comment>
<keyword evidence="6" id="KW-0206">Cytoskeleton</keyword>
<feature type="compositionally biased region" description="Low complexity" evidence="9">
    <location>
        <begin position="152"/>
        <end position="164"/>
    </location>
</feature>